<evidence type="ECO:0000313" key="1">
    <source>
        <dbReference type="EMBL" id="KPX82513.1"/>
    </source>
</evidence>
<keyword evidence="2" id="KW-1185">Reference proteome</keyword>
<name>A0A0P9UXG4_9PSED</name>
<protein>
    <submittedName>
        <fullName evidence="1">Uncharacterized protein</fullName>
    </submittedName>
</protein>
<dbReference type="PATRIC" id="fig|86176.4.peg.3756"/>
<accession>A0A0P9UXG4</accession>
<evidence type="ECO:0000313" key="2">
    <source>
        <dbReference type="Proteomes" id="UP000050455"/>
    </source>
</evidence>
<sequence length="255" mass="28316">MEASAPRLVDPAAIGKPRDYDHLLGTMKDLHLSQQVGTSRHAIKRRREAYGVAPYTVAQAIAPYEHLLGVVSDRYVATRCGVSPHMVKAYRESQGILREFKPKPRVQRLPTGHPLRPYKALFGLVSDQEISRVSKVSVDVVAEARESFGYGPVAPSLQPSEVVPLNDVHGPWLGYESLLHCMSIAKISRLIGVPYSVIEKRRDFLGVKPYERVSRIARYDHLLGVIPNALLAQLAGLSTARVQELSRAKKIAKRV</sequence>
<comment type="caution">
    <text evidence="1">The sequence shown here is derived from an EMBL/GenBank/DDBJ whole genome shotgun (WGS) entry which is preliminary data.</text>
</comment>
<gene>
    <name evidence="1" type="ORF">ALO64_03356</name>
</gene>
<organism evidence="1 2">
    <name type="scientific">Pseudomonas meliae</name>
    <dbReference type="NCBI Taxonomy" id="86176"/>
    <lineage>
        <taxon>Bacteria</taxon>
        <taxon>Pseudomonadati</taxon>
        <taxon>Pseudomonadota</taxon>
        <taxon>Gammaproteobacteria</taxon>
        <taxon>Pseudomonadales</taxon>
        <taxon>Pseudomonadaceae</taxon>
        <taxon>Pseudomonas</taxon>
    </lineage>
</organism>
<reference evidence="1 2" key="1">
    <citation type="submission" date="2015-09" db="EMBL/GenBank/DDBJ databases">
        <title>Genome announcement of multiple Pseudomonas syringae strains.</title>
        <authorList>
            <person name="Thakur S."/>
            <person name="Wang P.W."/>
            <person name="Gong Y."/>
            <person name="Weir B.S."/>
            <person name="Guttman D.S."/>
        </authorList>
    </citation>
    <scope>NUCLEOTIDE SEQUENCE [LARGE SCALE GENOMIC DNA]</scope>
    <source>
        <strain evidence="1 2">ICMP6289</strain>
    </source>
</reference>
<dbReference type="AlphaFoldDB" id="A0A0P9UXG4"/>
<dbReference type="Proteomes" id="UP000050455">
    <property type="component" value="Unassembled WGS sequence"/>
</dbReference>
<dbReference type="EMBL" id="LJQT01000400">
    <property type="protein sequence ID" value="KPX82513.1"/>
    <property type="molecule type" value="Genomic_DNA"/>
</dbReference>
<dbReference type="RefSeq" id="WP_235378778.1">
    <property type="nucleotide sequence ID" value="NZ_JYHE01000308.1"/>
</dbReference>
<proteinExistence type="predicted"/>